<comment type="similarity">
    <text evidence="1">Belongs to the pseudouridine synthase RluA family.</text>
</comment>
<dbReference type="Gene3D" id="3.30.2350.10">
    <property type="entry name" value="Pseudouridine synthase"/>
    <property type="match status" value="1"/>
</dbReference>
<feature type="compositionally biased region" description="Gly residues" evidence="2">
    <location>
        <begin position="185"/>
        <end position="194"/>
    </location>
</feature>
<dbReference type="GO" id="GO:0009982">
    <property type="term" value="F:pseudouridine synthase activity"/>
    <property type="evidence" value="ECO:0007669"/>
    <property type="project" value="InterPro"/>
</dbReference>
<dbReference type="AlphaFoldDB" id="A0A939HLQ6"/>
<dbReference type="InterPro" id="IPR020103">
    <property type="entry name" value="PsdUridine_synth_cat_dom_sf"/>
</dbReference>
<organism evidence="4 5">
    <name type="scientific">Acetobacter garciniae</name>
    <dbReference type="NCBI Taxonomy" id="2817435"/>
    <lineage>
        <taxon>Bacteria</taxon>
        <taxon>Pseudomonadati</taxon>
        <taxon>Pseudomonadota</taxon>
        <taxon>Alphaproteobacteria</taxon>
        <taxon>Acetobacterales</taxon>
        <taxon>Acetobacteraceae</taxon>
        <taxon>Acetobacter</taxon>
    </lineage>
</organism>
<dbReference type="InterPro" id="IPR050188">
    <property type="entry name" value="RluA_PseudoU_synthase"/>
</dbReference>
<feature type="domain" description="Pseudouridine synthase RsuA/RluA-like" evidence="3">
    <location>
        <begin position="54"/>
        <end position="234"/>
    </location>
</feature>
<dbReference type="PANTHER" id="PTHR21600">
    <property type="entry name" value="MITOCHONDRIAL RNA PSEUDOURIDINE SYNTHASE"/>
    <property type="match status" value="1"/>
</dbReference>
<feature type="region of interest" description="Disordered" evidence="2">
    <location>
        <begin position="168"/>
        <end position="201"/>
    </location>
</feature>
<reference evidence="4" key="1">
    <citation type="submission" date="2021-03" db="EMBL/GenBank/DDBJ databases">
        <title>The complete genome sequence of Acetobacter sp. TBRC 12339.</title>
        <authorList>
            <person name="Charoenyingcharoen P."/>
            <person name="Yukphan P."/>
        </authorList>
    </citation>
    <scope>NUCLEOTIDE SEQUENCE</scope>
    <source>
        <strain evidence="4">TBRC 12339</strain>
    </source>
</reference>
<dbReference type="EMBL" id="JAFVMH010000002">
    <property type="protein sequence ID" value="MBO1324351.1"/>
    <property type="molecule type" value="Genomic_DNA"/>
</dbReference>
<dbReference type="GO" id="GO:0140098">
    <property type="term" value="F:catalytic activity, acting on RNA"/>
    <property type="evidence" value="ECO:0007669"/>
    <property type="project" value="UniProtKB-ARBA"/>
</dbReference>
<dbReference type="InterPro" id="IPR006145">
    <property type="entry name" value="PsdUridine_synth_RsuA/RluA"/>
</dbReference>
<sequence>MPLPRAVRSAACRGGPSGTPGPSPSITPPAPRGAAGPAPAVFPATPPVLYSDNHVVILDKPAGLPVHAGPAGGPSVEDWFPQLSRRRDGPWLAHRLDTDTSGCLAIALRKQPLVTLQQAFAAHRVHKTYWAVVDGGPQEAHGRMTFPLVKISTPAGWRMHAVDCDGEDGAGAENARNTNRKEGGKGVSQQGGKGSDAQAASTTWRVLGRGGGKTWLELTLQTGRTHQARVHCAAMGWPITGDALYGTAHSQGLHLLARSLSLPLSPVITAVAPPRAGMRTALHACGWQGDEDKMGCP</sequence>
<dbReference type="Pfam" id="PF00849">
    <property type="entry name" value="PseudoU_synth_2"/>
    <property type="match status" value="1"/>
</dbReference>
<gene>
    <name evidence="4" type="ORF">J2D77_04145</name>
</gene>
<dbReference type="GO" id="GO:0003723">
    <property type="term" value="F:RNA binding"/>
    <property type="evidence" value="ECO:0007669"/>
    <property type="project" value="InterPro"/>
</dbReference>
<keyword evidence="5" id="KW-1185">Reference proteome</keyword>
<evidence type="ECO:0000259" key="3">
    <source>
        <dbReference type="Pfam" id="PF00849"/>
    </source>
</evidence>
<evidence type="ECO:0000313" key="5">
    <source>
        <dbReference type="Proteomes" id="UP000664073"/>
    </source>
</evidence>
<feature type="region of interest" description="Disordered" evidence="2">
    <location>
        <begin position="1"/>
        <end position="39"/>
    </location>
</feature>
<evidence type="ECO:0000256" key="2">
    <source>
        <dbReference type="SAM" id="MobiDB-lite"/>
    </source>
</evidence>
<evidence type="ECO:0000313" key="4">
    <source>
        <dbReference type="EMBL" id="MBO1324351.1"/>
    </source>
</evidence>
<name>A0A939HLQ6_9PROT</name>
<dbReference type="Proteomes" id="UP000664073">
    <property type="component" value="Unassembled WGS sequence"/>
</dbReference>
<comment type="caution">
    <text evidence="4">The sequence shown here is derived from an EMBL/GenBank/DDBJ whole genome shotgun (WGS) entry which is preliminary data.</text>
</comment>
<proteinExistence type="inferred from homology"/>
<dbReference type="GO" id="GO:0000455">
    <property type="term" value="P:enzyme-directed rRNA pseudouridine synthesis"/>
    <property type="evidence" value="ECO:0007669"/>
    <property type="project" value="TreeGrafter"/>
</dbReference>
<dbReference type="PANTHER" id="PTHR21600:SF44">
    <property type="entry name" value="RIBOSOMAL LARGE SUBUNIT PSEUDOURIDINE SYNTHASE D"/>
    <property type="match status" value="1"/>
</dbReference>
<dbReference type="SUPFAM" id="SSF55120">
    <property type="entry name" value="Pseudouridine synthase"/>
    <property type="match status" value="1"/>
</dbReference>
<accession>A0A939HLQ6</accession>
<dbReference type="CDD" id="cd02869">
    <property type="entry name" value="PseudoU_synth_RluA_like"/>
    <property type="match status" value="1"/>
</dbReference>
<evidence type="ECO:0000256" key="1">
    <source>
        <dbReference type="ARBA" id="ARBA00010876"/>
    </source>
</evidence>
<protein>
    <submittedName>
        <fullName evidence="4">RNA pseudouridine synthase</fullName>
    </submittedName>
</protein>
<feature type="compositionally biased region" description="Pro residues" evidence="2">
    <location>
        <begin position="19"/>
        <end position="31"/>
    </location>
</feature>